<evidence type="ECO:0000256" key="2">
    <source>
        <dbReference type="ARBA" id="ARBA00004524"/>
    </source>
</evidence>
<dbReference type="Ensembl" id="ENSACAT00000010619.4">
    <property type="protein sequence ID" value="ENSACAP00000010405.4"/>
    <property type="gene ID" value="ENSACAG00000010307.4"/>
</dbReference>
<dbReference type="GO" id="GO:0020037">
    <property type="term" value="F:heme binding"/>
    <property type="evidence" value="ECO:0000318"/>
    <property type="project" value="GO_Central"/>
</dbReference>
<dbReference type="FunFam" id="1.10.630.10:FF:000004">
    <property type="entry name" value="cytochrome P450 2D15 isoform X1"/>
    <property type="match status" value="1"/>
</dbReference>
<evidence type="ECO:0000256" key="13">
    <source>
        <dbReference type="PIRSR" id="PIRSR602401-1"/>
    </source>
</evidence>
<evidence type="ECO:0000256" key="6">
    <source>
        <dbReference type="ARBA" id="ARBA00022723"/>
    </source>
</evidence>
<dbReference type="Proteomes" id="UP000001646">
    <property type="component" value="Unplaced"/>
</dbReference>
<comment type="subcellular location">
    <subcellularLocation>
        <location evidence="3">Endoplasmic reticulum membrane</location>
    </subcellularLocation>
    <subcellularLocation>
        <location evidence="2">Microsome membrane</location>
    </subcellularLocation>
</comment>
<evidence type="ECO:0000313" key="16">
    <source>
        <dbReference type="Ensembl" id="ENSACAP00000010405.4"/>
    </source>
</evidence>
<keyword evidence="10 13" id="KW-0408">Iron</keyword>
<evidence type="ECO:0000313" key="17">
    <source>
        <dbReference type="Proteomes" id="UP000001646"/>
    </source>
</evidence>
<comment type="similarity">
    <text evidence="4 14">Belongs to the cytochrome P450 family.</text>
</comment>
<evidence type="ECO:0000256" key="8">
    <source>
        <dbReference type="ARBA" id="ARBA00022848"/>
    </source>
</evidence>
<dbReference type="eggNOG" id="KOG0156">
    <property type="taxonomic scope" value="Eukaryota"/>
</dbReference>
<dbReference type="InterPro" id="IPR008067">
    <property type="entry name" value="Cyt_P450_E_grp-I_CYP2A-like"/>
</dbReference>
<reference evidence="16" key="2">
    <citation type="submission" date="2025-08" db="UniProtKB">
        <authorList>
            <consortium name="Ensembl"/>
        </authorList>
    </citation>
    <scope>IDENTIFICATION</scope>
</reference>
<keyword evidence="8" id="KW-0492">Microsome</keyword>
<dbReference type="Bgee" id="ENSACAG00000010307">
    <property type="expression patterns" value="Expressed in ovary and 1 other cell type or tissue"/>
</dbReference>
<keyword evidence="17" id="KW-1185">Reference proteome</keyword>
<keyword evidence="11 14" id="KW-0503">Monooxygenase</keyword>
<keyword evidence="15" id="KW-0732">Signal</keyword>
<dbReference type="Gene3D" id="1.10.630.10">
    <property type="entry name" value="Cytochrome P450"/>
    <property type="match status" value="1"/>
</dbReference>
<dbReference type="GO" id="GO:0005506">
    <property type="term" value="F:iron ion binding"/>
    <property type="evidence" value="ECO:0007669"/>
    <property type="project" value="InterPro"/>
</dbReference>
<feature type="chain" id="PRO_5032539085" evidence="15">
    <location>
        <begin position="19"/>
        <end position="493"/>
    </location>
</feature>
<sequence>MLGKLVFLITVIPRLILSFLKQFWSCKRYPPGPFRLPLVGGVWRFGIKLTEDTFKKMAKQYGDIYMIWVGNYPAVVLSGYEAVKEGMIDHLEDFAERPVSPFLQSVVKKRGIVFSNGHTWKQQRRFGVVTMRKLGLGKKGMEQQVEDEALRLIEAFAKTKGQPFSPLLPVTNSVCNMICSVAFGSQFSVEDKDFLELIEAIRISLEFGGSFFHGLCEIFPGVMKYLPGPHKKAISSMNVILSYARKEVERHKVQENQHEPQDIIDYYLLQMDKSKEDPTSTYNEDNLVQCIFDLFIAGTDTTATSLQWSLLLMVTYPDIQEKIQKEIDAVLNPTQSISYQERKKMPFTHAVIHEILRTKFVLLFGIPRQCAKDVKMRGFFIPKGAFIAPDLRSVLFDPKHWETPDKFNPYHFLDQEGNFVTREAFLPFGAGARSCVGEQMARVELFIFLTNLLRAFTFHLPKGVKKLNQVPIVGLTMHPRPYKICAVPRLSTT</sequence>
<evidence type="ECO:0000256" key="12">
    <source>
        <dbReference type="ARBA" id="ARBA00023136"/>
    </source>
</evidence>
<feature type="binding site" description="axial binding residue" evidence="13">
    <location>
        <position position="435"/>
    </location>
    <ligand>
        <name>heme</name>
        <dbReference type="ChEBI" id="CHEBI:30413"/>
    </ligand>
    <ligandPart>
        <name>Fe</name>
        <dbReference type="ChEBI" id="CHEBI:18248"/>
    </ligandPart>
</feature>
<evidence type="ECO:0000256" key="4">
    <source>
        <dbReference type="ARBA" id="ARBA00010617"/>
    </source>
</evidence>
<evidence type="ECO:0000256" key="9">
    <source>
        <dbReference type="ARBA" id="ARBA00023002"/>
    </source>
</evidence>
<dbReference type="AlphaFoldDB" id="H9GGK4"/>
<dbReference type="InterPro" id="IPR036396">
    <property type="entry name" value="Cyt_P450_sf"/>
</dbReference>
<comment type="cofactor">
    <cofactor evidence="1 13">
        <name>heme</name>
        <dbReference type="ChEBI" id="CHEBI:30413"/>
    </cofactor>
</comment>
<dbReference type="GeneTree" id="ENSGT00940000163166"/>
<dbReference type="HOGENOM" id="CLU_001570_22_0_1"/>
<keyword evidence="9 14" id="KW-0560">Oxidoreductase</keyword>
<dbReference type="GO" id="GO:0005737">
    <property type="term" value="C:cytoplasm"/>
    <property type="evidence" value="ECO:0000318"/>
    <property type="project" value="GO_Central"/>
</dbReference>
<dbReference type="Pfam" id="PF00067">
    <property type="entry name" value="p450"/>
    <property type="match status" value="1"/>
</dbReference>
<dbReference type="InterPro" id="IPR017972">
    <property type="entry name" value="Cyt_P450_CS"/>
</dbReference>
<keyword evidence="6 13" id="KW-0479">Metal-binding</keyword>
<dbReference type="SUPFAM" id="SSF48264">
    <property type="entry name" value="Cytochrome P450"/>
    <property type="match status" value="1"/>
</dbReference>
<dbReference type="OrthoDB" id="2789670at2759"/>
<dbReference type="GO" id="GO:0006805">
    <property type="term" value="P:xenobiotic metabolic process"/>
    <property type="evidence" value="ECO:0000318"/>
    <property type="project" value="GO_Central"/>
</dbReference>
<dbReference type="InParanoid" id="H9GGK4"/>
<dbReference type="GO" id="GO:0016712">
    <property type="term" value="F:oxidoreductase activity, acting on paired donors, with incorporation or reduction of molecular oxygen, reduced flavin or flavoprotein as one donor, and incorporation of one atom of oxygen"/>
    <property type="evidence" value="ECO:0000318"/>
    <property type="project" value="GO_Central"/>
</dbReference>
<evidence type="ECO:0000256" key="11">
    <source>
        <dbReference type="ARBA" id="ARBA00023033"/>
    </source>
</evidence>
<dbReference type="GO" id="GO:0006082">
    <property type="term" value="P:organic acid metabolic process"/>
    <property type="evidence" value="ECO:0000318"/>
    <property type="project" value="GO_Central"/>
</dbReference>
<dbReference type="GeneID" id="100560197"/>
<evidence type="ECO:0000256" key="5">
    <source>
        <dbReference type="ARBA" id="ARBA00022617"/>
    </source>
</evidence>
<keyword evidence="5 13" id="KW-0349">Heme</keyword>
<dbReference type="PANTHER" id="PTHR24300">
    <property type="entry name" value="CYTOCHROME P450 508A4-RELATED"/>
    <property type="match status" value="1"/>
</dbReference>
<protein>
    <submittedName>
        <fullName evidence="16">Uncharacterized protein</fullName>
    </submittedName>
</protein>
<dbReference type="STRING" id="28377.ENSACAP00000010405"/>
<dbReference type="InterPro" id="IPR002401">
    <property type="entry name" value="Cyt_P450_E_grp-I"/>
</dbReference>
<feature type="signal peptide" evidence="15">
    <location>
        <begin position="1"/>
        <end position="18"/>
    </location>
</feature>
<keyword evidence="7" id="KW-0256">Endoplasmic reticulum</keyword>
<evidence type="ECO:0000256" key="3">
    <source>
        <dbReference type="ARBA" id="ARBA00004586"/>
    </source>
</evidence>
<organism evidence="16 17">
    <name type="scientific">Anolis carolinensis</name>
    <name type="common">Green anole</name>
    <name type="synonym">American chameleon</name>
    <dbReference type="NCBI Taxonomy" id="28377"/>
    <lineage>
        <taxon>Eukaryota</taxon>
        <taxon>Metazoa</taxon>
        <taxon>Chordata</taxon>
        <taxon>Craniata</taxon>
        <taxon>Vertebrata</taxon>
        <taxon>Euteleostomi</taxon>
        <taxon>Lepidosauria</taxon>
        <taxon>Squamata</taxon>
        <taxon>Bifurcata</taxon>
        <taxon>Unidentata</taxon>
        <taxon>Episquamata</taxon>
        <taxon>Toxicofera</taxon>
        <taxon>Iguania</taxon>
        <taxon>Dactyloidae</taxon>
        <taxon>Anolis</taxon>
    </lineage>
</organism>
<evidence type="ECO:0000256" key="14">
    <source>
        <dbReference type="RuleBase" id="RU000461"/>
    </source>
</evidence>
<reference evidence="16" key="3">
    <citation type="submission" date="2025-09" db="UniProtKB">
        <authorList>
            <consortium name="Ensembl"/>
        </authorList>
    </citation>
    <scope>IDENTIFICATION</scope>
</reference>
<proteinExistence type="inferred from homology"/>
<dbReference type="PROSITE" id="PS00086">
    <property type="entry name" value="CYTOCHROME_P450"/>
    <property type="match status" value="1"/>
</dbReference>
<name>H9GGK4_ANOCA</name>
<dbReference type="GO" id="GO:0005789">
    <property type="term" value="C:endoplasmic reticulum membrane"/>
    <property type="evidence" value="ECO:0007669"/>
    <property type="project" value="UniProtKB-SubCell"/>
</dbReference>
<evidence type="ECO:0000256" key="1">
    <source>
        <dbReference type="ARBA" id="ARBA00001971"/>
    </source>
</evidence>
<gene>
    <name evidence="16" type="primary">LOC100560197</name>
</gene>
<dbReference type="InterPro" id="IPR001128">
    <property type="entry name" value="Cyt_P450"/>
</dbReference>
<keyword evidence="12" id="KW-0472">Membrane</keyword>
<evidence type="ECO:0000256" key="7">
    <source>
        <dbReference type="ARBA" id="ARBA00022824"/>
    </source>
</evidence>
<accession>H9GGK4</accession>
<dbReference type="KEGG" id="acs:100560197"/>
<dbReference type="PRINTS" id="PR00463">
    <property type="entry name" value="EP450I"/>
</dbReference>
<dbReference type="PANTHER" id="PTHR24300:SF134">
    <property type="entry name" value="CYTOCHROME P450, FAMILY 2, SUBFAMILY AB, POLYPEPTIDE 2-RELATED"/>
    <property type="match status" value="1"/>
</dbReference>
<evidence type="ECO:0000256" key="15">
    <source>
        <dbReference type="SAM" id="SignalP"/>
    </source>
</evidence>
<reference evidence="16" key="1">
    <citation type="submission" date="2009-12" db="EMBL/GenBank/DDBJ databases">
        <title>The Genome Sequence of Anolis carolinensis (Green Anole Lizard).</title>
        <authorList>
            <consortium name="The Genome Sequencing Platform"/>
            <person name="Di Palma F."/>
            <person name="Alfoldi J."/>
            <person name="Heiman D."/>
            <person name="Young S."/>
            <person name="Grabherr M."/>
            <person name="Johnson J."/>
            <person name="Lander E.S."/>
            <person name="Lindblad-Toh K."/>
        </authorList>
    </citation>
    <scope>NUCLEOTIDE SEQUENCE [LARGE SCALE GENOMIC DNA]</scope>
    <source>
        <strain evidence="16">JBL SC #1</strain>
    </source>
</reference>
<dbReference type="InterPro" id="IPR050182">
    <property type="entry name" value="Cytochrome_P450_fam2"/>
</dbReference>
<dbReference type="PRINTS" id="PR01684">
    <property type="entry name" value="EP450ICYP2A"/>
</dbReference>
<dbReference type="PRINTS" id="PR00385">
    <property type="entry name" value="P450"/>
</dbReference>
<evidence type="ECO:0000256" key="10">
    <source>
        <dbReference type="ARBA" id="ARBA00023004"/>
    </source>
</evidence>